<dbReference type="InterPro" id="IPR001347">
    <property type="entry name" value="SIS_dom"/>
</dbReference>
<comment type="caution">
    <text evidence="2">The sequence shown here is derived from an EMBL/GenBank/DDBJ whole genome shotgun (WGS) entry which is preliminary data.</text>
</comment>
<dbReference type="InterPro" id="IPR035472">
    <property type="entry name" value="RpiR-like_SIS"/>
</dbReference>
<dbReference type="EMBL" id="JNSL01000053">
    <property type="protein sequence ID" value="KGA17858.1"/>
    <property type="molecule type" value="Genomic_DNA"/>
</dbReference>
<dbReference type="NCBIfam" id="NF002805">
    <property type="entry name" value="PRK02947.1"/>
    <property type="match status" value="1"/>
</dbReference>
<dbReference type="GO" id="GO:0097367">
    <property type="term" value="F:carbohydrate derivative binding"/>
    <property type="evidence" value="ECO:0007669"/>
    <property type="project" value="InterPro"/>
</dbReference>
<dbReference type="AlphaFoldDB" id="A0A094SHK6"/>
<evidence type="ECO:0000313" key="2">
    <source>
        <dbReference type="EMBL" id="KGA17858.1"/>
    </source>
</evidence>
<dbReference type="SUPFAM" id="SSF53697">
    <property type="entry name" value="SIS domain"/>
    <property type="match status" value="1"/>
</dbReference>
<dbReference type="Pfam" id="PF13580">
    <property type="entry name" value="SIS_2"/>
    <property type="match status" value="1"/>
</dbReference>
<dbReference type="PANTHER" id="PTHR30390:SF7">
    <property type="entry name" value="PHOSPHOHEPTOSE ISOMERASE"/>
    <property type="match status" value="1"/>
</dbReference>
<dbReference type="PANTHER" id="PTHR30390">
    <property type="entry name" value="SEDOHEPTULOSE 7-PHOSPHATE ISOMERASE / DNAA INITIATOR-ASSOCIATING FACTOR FOR REPLICATION INITIATION"/>
    <property type="match status" value="1"/>
</dbReference>
<sequence>MSDTAALAGAWGKSAVKLLEDLAKQEGANIAQAAKWCADSILADGVVHLFGCGHSRIPLEEMFPRYGSYPGFNPMAELSMTFHTQVVGSNGQRQAMFIERVEGFAEEILKNWQFNKNDILIVFSVGGKTAVPIEMAQGARARGIKVIAVTSMASNKVGKPTHSSGTTLSDNADLVIDLMVPVGDALISIPGMKTPVGPGSTITEVAVANEIKVQVAQKLVTAGFIPPVITSSAVVGEAESKRLFDAAYAEHARRLSSRLTGSTSPRVEGG</sequence>
<dbReference type="InterPro" id="IPR046348">
    <property type="entry name" value="SIS_dom_sf"/>
</dbReference>
<dbReference type="InterPro" id="IPR050099">
    <property type="entry name" value="SIS_GmhA/DiaA_subfam"/>
</dbReference>
<feature type="domain" description="SIS" evidence="1">
    <location>
        <begin position="37"/>
        <end position="221"/>
    </location>
</feature>
<accession>A0A094SHK6</accession>
<dbReference type="PROSITE" id="PS51464">
    <property type="entry name" value="SIS"/>
    <property type="match status" value="1"/>
</dbReference>
<name>A0A094SHK6_9ZZZZ</name>
<reference evidence="2" key="1">
    <citation type="submission" date="2014-06" db="EMBL/GenBank/DDBJ databases">
        <title>Key roles for freshwater Actinobacteria revealed by deep metagenomic sequencing.</title>
        <authorList>
            <person name="Ghai R."/>
            <person name="Mizuno C.M."/>
            <person name="Picazo A."/>
            <person name="Camacho A."/>
            <person name="Rodriguez-Valera F."/>
        </authorList>
    </citation>
    <scope>NUCLEOTIDE SEQUENCE</scope>
</reference>
<evidence type="ECO:0000259" key="1">
    <source>
        <dbReference type="PROSITE" id="PS51464"/>
    </source>
</evidence>
<gene>
    <name evidence="2" type="ORF">GM51_9555</name>
</gene>
<organism evidence="2">
    <name type="scientific">freshwater metagenome</name>
    <dbReference type="NCBI Taxonomy" id="449393"/>
    <lineage>
        <taxon>unclassified sequences</taxon>
        <taxon>metagenomes</taxon>
        <taxon>ecological metagenomes</taxon>
    </lineage>
</organism>
<dbReference type="CDD" id="cd05013">
    <property type="entry name" value="SIS_RpiR"/>
    <property type="match status" value="1"/>
</dbReference>
<proteinExistence type="predicted"/>
<protein>
    <recommendedName>
        <fullName evidence="1">SIS domain-containing protein</fullName>
    </recommendedName>
</protein>
<dbReference type="Gene3D" id="3.40.50.10490">
    <property type="entry name" value="Glucose-6-phosphate isomerase like protein, domain 1"/>
    <property type="match status" value="1"/>
</dbReference>
<dbReference type="GO" id="GO:1901135">
    <property type="term" value="P:carbohydrate derivative metabolic process"/>
    <property type="evidence" value="ECO:0007669"/>
    <property type="project" value="InterPro"/>
</dbReference>